<keyword evidence="1" id="KW-0732">Signal</keyword>
<dbReference type="InterPro" id="IPR051532">
    <property type="entry name" value="Ester_Hydrolysis_Enzymes"/>
</dbReference>
<dbReference type="PANTHER" id="PTHR30383">
    <property type="entry name" value="THIOESTERASE 1/PROTEASE 1/LYSOPHOSPHOLIPASE L1"/>
    <property type="match status" value="1"/>
</dbReference>
<dbReference type="AlphaFoldDB" id="A0A6J4H975"/>
<dbReference type="Gene3D" id="3.40.50.1110">
    <property type="entry name" value="SGNH hydrolase"/>
    <property type="match status" value="1"/>
</dbReference>
<dbReference type="InterPro" id="IPR013830">
    <property type="entry name" value="SGNH_hydro"/>
</dbReference>
<accession>A0A6J4H975</accession>
<proteinExistence type="predicted"/>
<sequence length="211" mass="22807">MPLICRTLMPLVLSATAVAQQPAGVEKKTIVFLGDSLSAGSGVKPQQAFPSLVSDKIRDRGLPFEVVNAGVGGDTTAGGLRRLDWLLQRRVDVLVLELGGNDGLRGLPVSSIKANLKAMIDKARAKYPDVKIVVAGMQMPPNVGAKYREEFQQAFYDVAKENNATMIPFLLEGVGGLREFNQPDLIHPNPEGHKIVADVVWKTLEPLLLEG</sequence>
<evidence type="ECO:0000256" key="1">
    <source>
        <dbReference type="SAM" id="SignalP"/>
    </source>
</evidence>
<dbReference type="PROSITE" id="PS01098">
    <property type="entry name" value="LIPASE_GDSL_SER"/>
    <property type="match status" value="1"/>
</dbReference>
<evidence type="ECO:0000313" key="3">
    <source>
        <dbReference type="EMBL" id="CAA9218045.1"/>
    </source>
</evidence>
<dbReference type="Pfam" id="PF13472">
    <property type="entry name" value="Lipase_GDSL_2"/>
    <property type="match status" value="1"/>
</dbReference>
<dbReference type="GO" id="GO:0004622">
    <property type="term" value="F:phosphatidylcholine lysophospholipase activity"/>
    <property type="evidence" value="ECO:0007669"/>
    <property type="project" value="TreeGrafter"/>
</dbReference>
<dbReference type="CDD" id="cd01822">
    <property type="entry name" value="Lysophospholipase_L1_like"/>
    <property type="match status" value="1"/>
</dbReference>
<feature type="chain" id="PRO_5026687029" evidence="1">
    <location>
        <begin position="20"/>
        <end position="211"/>
    </location>
</feature>
<feature type="signal peptide" evidence="1">
    <location>
        <begin position="1"/>
        <end position="19"/>
    </location>
</feature>
<dbReference type="GO" id="GO:0004064">
    <property type="term" value="F:arylesterase activity"/>
    <property type="evidence" value="ECO:0007669"/>
    <property type="project" value="UniProtKB-EC"/>
</dbReference>
<gene>
    <name evidence="3" type="ORF">AVDCRST_MAG42-365</name>
</gene>
<dbReference type="SUPFAM" id="SSF52266">
    <property type="entry name" value="SGNH hydrolase"/>
    <property type="match status" value="1"/>
</dbReference>
<dbReference type="EC" id="3.1.1.2" evidence="3"/>
<name>A0A6J4H975_9BACT</name>
<dbReference type="PANTHER" id="PTHR30383:SF24">
    <property type="entry name" value="THIOESTERASE 1_PROTEASE 1_LYSOPHOSPHOLIPASE L1"/>
    <property type="match status" value="1"/>
</dbReference>
<protein>
    <submittedName>
        <fullName evidence="3">Arylesterase</fullName>
        <ecNumber evidence="3">3.1.1.2</ecNumber>
    </submittedName>
</protein>
<dbReference type="GO" id="GO:0006629">
    <property type="term" value="P:lipid metabolic process"/>
    <property type="evidence" value="ECO:0007669"/>
    <property type="project" value="InterPro"/>
</dbReference>
<dbReference type="EMBL" id="CADCTA010000028">
    <property type="protein sequence ID" value="CAA9218045.1"/>
    <property type="molecule type" value="Genomic_DNA"/>
</dbReference>
<evidence type="ECO:0000259" key="2">
    <source>
        <dbReference type="Pfam" id="PF13472"/>
    </source>
</evidence>
<feature type="domain" description="SGNH hydrolase-type esterase" evidence="2">
    <location>
        <begin position="32"/>
        <end position="195"/>
    </location>
</feature>
<dbReference type="InterPro" id="IPR036514">
    <property type="entry name" value="SGNH_hydro_sf"/>
</dbReference>
<keyword evidence="3" id="KW-0378">Hydrolase</keyword>
<organism evidence="3">
    <name type="scientific">uncultured Chthoniobacterales bacterium</name>
    <dbReference type="NCBI Taxonomy" id="1836801"/>
    <lineage>
        <taxon>Bacteria</taxon>
        <taxon>Pseudomonadati</taxon>
        <taxon>Verrucomicrobiota</taxon>
        <taxon>Spartobacteria</taxon>
        <taxon>Chthoniobacterales</taxon>
        <taxon>environmental samples</taxon>
    </lineage>
</organism>
<reference evidence="3" key="1">
    <citation type="submission" date="2020-02" db="EMBL/GenBank/DDBJ databases">
        <authorList>
            <person name="Meier V. D."/>
        </authorList>
    </citation>
    <scope>NUCLEOTIDE SEQUENCE</scope>
    <source>
        <strain evidence="3">AVDCRST_MAG42</strain>
    </source>
</reference>
<dbReference type="InterPro" id="IPR008265">
    <property type="entry name" value="Lipase_GDSL_AS"/>
</dbReference>